<dbReference type="AlphaFoldDB" id="A0A016W3Y0"/>
<evidence type="ECO:0000256" key="2">
    <source>
        <dbReference type="ARBA" id="ARBA00009993"/>
    </source>
</evidence>
<dbReference type="GO" id="GO:0006511">
    <property type="term" value="P:ubiquitin-dependent protein catabolic process"/>
    <property type="evidence" value="ECO:0007669"/>
    <property type="project" value="InterPro"/>
</dbReference>
<dbReference type="PANTHER" id="PTHR20648">
    <property type="entry name" value="ELONGIN-C"/>
    <property type="match status" value="1"/>
</dbReference>
<dbReference type="Proteomes" id="UP000024635">
    <property type="component" value="Unassembled WGS sequence"/>
</dbReference>
<name>A0A016W3Y0_9BILA</name>
<accession>A0A016W3Y0</accession>
<evidence type="ECO:0000256" key="4">
    <source>
        <dbReference type="ARBA" id="ARBA00023242"/>
    </source>
</evidence>
<dbReference type="OrthoDB" id="249087at2759"/>
<evidence type="ECO:0000313" key="7">
    <source>
        <dbReference type="Proteomes" id="UP000024635"/>
    </source>
</evidence>
<comment type="subcellular location">
    <subcellularLocation>
        <location evidence="1">Nucleus</location>
    </subcellularLocation>
</comment>
<keyword evidence="7" id="KW-1185">Reference proteome</keyword>
<protein>
    <recommendedName>
        <fullName evidence="3">Elongin-C</fullName>
    </recommendedName>
</protein>
<sequence length="182" mass="21738">MYCRVNFLTRSKWWIFRSRTHKRIKKRNQIEKPNRFVLLQFHCRIAHPRHIIESTGTSGSSARIMVNRFAAKRPKKRLSPFREKDYDYIILVSSDGIKFYIRRELAYVSRTIRAMMSGPSNPVEEEQNIVHFRSIPSHILQKVCHYFLYKNRYEDSDKSIPEFSIEPHLSLELLMAANFLDC</sequence>
<dbReference type="InterPro" id="IPR011333">
    <property type="entry name" value="SKP1/BTB/POZ_sf"/>
</dbReference>
<dbReference type="InterPro" id="IPR039948">
    <property type="entry name" value="ELC1"/>
</dbReference>
<proteinExistence type="inferred from homology"/>
<keyword evidence="4" id="KW-0539">Nucleus</keyword>
<dbReference type="EMBL" id="JARK01001338">
    <property type="protein sequence ID" value="EYC33698.1"/>
    <property type="molecule type" value="Genomic_DNA"/>
</dbReference>
<dbReference type="GO" id="GO:0005634">
    <property type="term" value="C:nucleus"/>
    <property type="evidence" value="ECO:0007669"/>
    <property type="project" value="UniProtKB-SubCell"/>
</dbReference>
<dbReference type="SUPFAM" id="SSF54695">
    <property type="entry name" value="POZ domain"/>
    <property type="match status" value="1"/>
</dbReference>
<comment type="similarity">
    <text evidence="2">Belongs to the SKP1 family.</text>
</comment>
<dbReference type="SMART" id="SM00512">
    <property type="entry name" value="Skp1"/>
    <property type="match status" value="1"/>
</dbReference>
<organism evidence="6 7">
    <name type="scientific">Ancylostoma ceylanicum</name>
    <dbReference type="NCBI Taxonomy" id="53326"/>
    <lineage>
        <taxon>Eukaryota</taxon>
        <taxon>Metazoa</taxon>
        <taxon>Ecdysozoa</taxon>
        <taxon>Nematoda</taxon>
        <taxon>Chromadorea</taxon>
        <taxon>Rhabditida</taxon>
        <taxon>Rhabditina</taxon>
        <taxon>Rhabditomorpha</taxon>
        <taxon>Strongyloidea</taxon>
        <taxon>Ancylostomatidae</taxon>
        <taxon>Ancylostomatinae</taxon>
        <taxon>Ancylostoma</taxon>
    </lineage>
</organism>
<feature type="domain" description="SKP1 component POZ" evidence="5">
    <location>
        <begin position="88"/>
        <end position="149"/>
    </location>
</feature>
<evidence type="ECO:0000313" key="6">
    <source>
        <dbReference type="EMBL" id="EYC33698.1"/>
    </source>
</evidence>
<comment type="caution">
    <text evidence="6">The sequence shown here is derived from an EMBL/GenBank/DDBJ whole genome shotgun (WGS) entry which is preliminary data.</text>
</comment>
<dbReference type="FunFam" id="3.30.710.10:FF:000035">
    <property type="entry name" value="Elongin C transcription elongation factor"/>
    <property type="match status" value="1"/>
</dbReference>
<dbReference type="InterPro" id="IPR001232">
    <property type="entry name" value="SKP1-like"/>
</dbReference>
<dbReference type="Gene3D" id="3.30.710.10">
    <property type="entry name" value="Potassium Channel Kv1.1, Chain A"/>
    <property type="match status" value="1"/>
</dbReference>
<dbReference type="CDD" id="cd18321">
    <property type="entry name" value="BTB_POZ_EloC"/>
    <property type="match status" value="1"/>
</dbReference>
<gene>
    <name evidence="6" type="primary">Acey_s0002.g936</name>
    <name evidence="6" type="ORF">Y032_0002g936</name>
</gene>
<evidence type="ECO:0000259" key="5">
    <source>
        <dbReference type="Pfam" id="PF03931"/>
    </source>
</evidence>
<dbReference type="Pfam" id="PF03931">
    <property type="entry name" value="Skp1_POZ"/>
    <property type="match status" value="1"/>
</dbReference>
<evidence type="ECO:0000256" key="3">
    <source>
        <dbReference type="ARBA" id="ARBA00021347"/>
    </source>
</evidence>
<evidence type="ECO:0000256" key="1">
    <source>
        <dbReference type="ARBA" id="ARBA00004123"/>
    </source>
</evidence>
<dbReference type="InterPro" id="IPR016073">
    <property type="entry name" value="Skp1_comp_POZ"/>
</dbReference>
<reference evidence="7" key="1">
    <citation type="journal article" date="2015" name="Nat. Genet.">
        <title>The genome and transcriptome of the zoonotic hookworm Ancylostoma ceylanicum identify infection-specific gene families.</title>
        <authorList>
            <person name="Schwarz E.M."/>
            <person name="Hu Y."/>
            <person name="Antoshechkin I."/>
            <person name="Miller M.M."/>
            <person name="Sternberg P.W."/>
            <person name="Aroian R.V."/>
        </authorList>
    </citation>
    <scope>NUCLEOTIDE SEQUENCE</scope>
    <source>
        <strain evidence="7">HY135</strain>
    </source>
</reference>